<dbReference type="AlphaFoldDB" id="A0AAD6WXQ7"/>
<accession>A0AAD6WXQ7</accession>
<evidence type="ECO:0000313" key="2">
    <source>
        <dbReference type="EMBL" id="KAJ7028565.1"/>
    </source>
</evidence>
<name>A0AAD6WXQ7_9AGAR</name>
<feature type="region of interest" description="Disordered" evidence="1">
    <location>
        <begin position="633"/>
        <end position="653"/>
    </location>
</feature>
<dbReference type="Proteomes" id="UP001218188">
    <property type="component" value="Unassembled WGS sequence"/>
</dbReference>
<gene>
    <name evidence="2" type="ORF">C8F04DRAFT_1188546</name>
</gene>
<keyword evidence="3" id="KW-1185">Reference proteome</keyword>
<organism evidence="2 3">
    <name type="scientific">Mycena alexandri</name>
    <dbReference type="NCBI Taxonomy" id="1745969"/>
    <lineage>
        <taxon>Eukaryota</taxon>
        <taxon>Fungi</taxon>
        <taxon>Dikarya</taxon>
        <taxon>Basidiomycota</taxon>
        <taxon>Agaricomycotina</taxon>
        <taxon>Agaricomycetes</taxon>
        <taxon>Agaricomycetidae</taxon>
        <taxon>Agaricales</taxon>
        <taxon>Marasmiineae</taxon>
        <taxon>Mycenaceae</taxon>
        <taxon>Mycena</taxon>
    </lineage>
</organism>
<evidence type="ECO:0000313" key="3">
    <source>
        <dbReference type="Proteomes" id="UP001218188"/>
    </source>
</evidence>
<dbReference type="EMBL" id="JARJCM010000111">
    <property type="protein sequence ID" value="KAJ7028565.1"/>
    <property type="molecule type" value="Genomic_DNA"/>
</dbReference>
<evidence type="ECO:0000256" key="1">
    <source>
        <dbReference type="SAM" id="MobiDB-lite"/>
    </source>
</evidence>
<comment type="caution">
    <text evidence="2">The sequence shown here is derived from an EMBL/GenBank/DDBJ whole genome shotgun (WGS) entry which is preliminary data.</text>
</comment>
<protein>
    <submittedName>
        <fullName evidence="2">Uncharacterized protein</fullName>
    </submittedName>
</protein>
<proteinExistence type="predicted"/>
<sequence length="653" mass="74315">MSLIGTWTIESLGVTLSRAIALALFMDVLWQQWNQQDYIAWQLLLHAQVEAVKAENGYLDHEINLFETEVETEAQVVDESPDEEEEGEETENYTDLIQCQIWNHSLGGFFCIESPEKTQSTETELGDAVAALREMRKISDAQLGSYNWRRAFKDSGLCQTIETIINPNFRTEIHYPDIQKSYGTFNWRTFLGIIHFKATPREHRQGVQINIGGSVHADVKAVLQAMTDPRFTLAMRHHCQQIFFAFSEDNFISEWARWILPTFTSMNLLWPIAPSQWNISTLFRDIARLDFNTFKLFNPGAGSEDLWFVLLAAQEERKHIKKITELWSRPKGHATGSTKPPHIHALPYSDKESLPIGSCHHCSRLETEEQCVRRIIVSRRSAEEIRKWTNSILTEASKDDAIEAGGRKVFSPTSLGFRRIAHRPETFERCGKDVSIMVNNGQSVGGVQFCPWDQETLDDMRASHSLVCKYAKKKPRKKKQVSGSMYLVGSRMASGGTPGDGYRPYAHHNASREGMEALFAHGRDTDTMVETSTHNNHNNHDEYNFAYAEWGCYIETMENCVWFFNPRELHGTVLPGQESWETSISRGTHTTIRSVDYARTSVLEDKLGVFPGNSLGFLLYMTEGRRVTGSEWAGPMGGTGDGRHNHTAESWSW</sequence>
<reference evidence="2" key="1">
    <citation type="submission" date="2023-03" db="EMBL/GenBank/DDBJ databases">
        <title>Massive genome expansion in bonnet fungi (Mycena s.s.) driven by repeated elements and novel gene families across ecological guilds.</title>
        <authorList>
            <consortium name="Lawrence Berkeley National Laboratory"/>
            <person name="Harder C.B."/>
            <person name="Miyauchi S."/>
            <person name="Viragh M."/>
            <person name="Kuo A."/>
            <person name="Thoen E."/>
            <person name="Andreopoulos B."/>
            <person name="Lu D."/>
            <person name="Skrede I."/>
            <person name="Drula E."/>
            <person name="Henrissat B."/>
            <person name="Morin E."/>
            <person name="Kohler A."/>
            <person name="Barry K."/>
            <person name="LaButti K."/>
            <person name="Morin E."/>
            <person name="Salamov A."/>
            <person name="Lipzen A."/>
            <person name="Mereny Z."/>
            <person name="Hegedus B."/>
            <person name="Baldrian P."/>
            <person name="Stursova M."/>
            <person name="Weitz H."/>
            <person name="Taylor A."/>
            <person name="Grigoriev I.V."/>
            <person name="Nagy L.G."/>
            <person name="Martin F."/>
            <person name="Kauserud H."/>
        </authorList>
    </citation>
    <scope>NUCLEOTIDE SEQUENCE</scope>
    <source>
        <strain evidence="2">CBHHK200</strain>
    </source>
</reference>